<gene>
    <name evidence="1" type="ORF">WUBG_19024</name>
</gene>
<dbReference type="EMBL" id="ADBV01023731">
    <property type="protein sequence ID" value="EJW70069.1"/>
    <property type="molecule type" value="Genomic_DNA"/>
</dbReference>
<reference evidence="2" key="1">
    <citation type="submission" date="2012-08" db="EMBL/GenBank/DDBJ databases">
        <title>The Genome Sequence of Wuchereria bancrofti.</title>
        <authorList>
            <person name="Nutman T.B."/>
            <person name="Fink D.L."/>
            <person name="Russ C."/>
            <person name="Young S."/>
            <person name="Zeng Q."/>
            <person name="Koehrsen M."/>
            <person name="Alvarado L."/>
            <person name="Berlin A."/>
            <person name="Chapman S.B."/>
            <person name="Chen Z."/>
            <person name="Freedman E."/>
            <person name="Gellesch M."/>
            <person name="Goldberg J."/>
            <person name="Griggs A."/>
            <person name="Gujja S."/>
            <person name="Heilman E.R."/>
            <person name="Heiman D."/>
            <person name="Hepburn T."/>
            <person name="Howarth C."/>
            <person name="Jen D."/>
            <person name="Larson L."/>
            <person name="Lewis B."/>
            <person name="Mehta T."/>
            <person name="Park D."/>
            <person name="Pearson M."/>
            <person name="Roberts A."/>
            <person name="Saif S."/>
            <person name="Shea T."/>
            <person name="Shenoy N."/>
            <person name="Sisk P."/>
            <person name="Stolte C."/>
            <person name="Sykes S."/>
            <person name="Walk T."/>
            <person name="White J."/>
            <person name="Yandava C."/>
            <person name="Haas B."/>
            <person name="Henn M.R."/>
            <person name="Nusbaum C."/>
            <person name="Birren B."/>
        </authorList>
    </citation>
    <scope>NUCLEOTIDE SEQUENCE [LARGE SCALE GENOMIC DNA]</scope>
    <source>
        <strain evidence="2">NA</strain>
    </source>
</reference>
<dbReference type="Gene3D" id="1.20.58.60">
    <property type="match status" value="1"/>
</dbReference>
<evidence type="ECO:0000313" key="2">
    <source>
        <dbReference type="Proteomes" id="UP000004810"/>
    </source>
</evidence>
<dbReference type="InterPro" id="IPR002017">
    <property type="entry name" value="Spectrin_repeat"/>
</dbReference>
<comment type="caution">
    <text evidence="1">The sequence shown here is derived from an EMBL/GenBank/DDBJ whole genome shotgun (WGS) entry which is preliminary data.</text>
</comment>
<organism evidence="1 2">
    <name type="scientific">Wuchereria bancrofti</name>
    <dbReference type="NCBI Taxonomy" id="6293"/>
    <lineage>
        <taxon>Eukaryota</taxon>
        <taxon>Metazoa</taxon>
        <taxon>Ecdysozoa</taxon>
        <taxon>Nematoda</taxon>
        <taxon>Chromadorea</taxon>
        <taxon>Rhabditida</taxon>
        <taxon>Spirurina</taxon>
        <taxon>Spiruromorpha</taxon>
        <taxon>Filarioidea</taxon>
        <taxon>Onchocercidae</taxon>
        <taxon>Wuchereria</taxon>
    </lineage>
</organism>
<evidence type="ECO:0000313" key="1">
    <source>
        <dbReference type="EMBL" id="EJW70069.1"/>
    </source>
</evidence>
<dbReference type="Proteomes" id="UP000004810">
    <property type="component" value="Unassembled WGS sequence"/>
</dbReference>
<dbReference type="AlphaFoldDB" id="J9E3Z0"/>
<accession>J9E3Z0</accession>
<dbReference type="Pfam" id="PF00435">
    <property type="entry name" value="Spectrin"/>
    <property type="match status" value="1"/>
</dbReference>
<sequence>MGDRVTQDQTDPQYMFLRQRLVGLEEGWEELQRMWDNRQHLLSQGLNLQATRMFLRDAKQAEVMLSQQENYLSKDETPTSLEQAENMLKRHQDFLTTMDANDEKIK</sequence>
<dbReference type="SUPFAM" id="SSF46966">
    <property type="entry name" value="Spectrin repeat"/>
    <property type="match status" value="1"/>
</dbReference>
<name>J9E3Z0_WUCBA</name>
<protein>
    <submittedName>
        <fullName evidence="1">Uncharacterized protein</fullName>
    </submittedName>
</protein>
<feature type="non-terminal residue" evidence="1">
    <location>
        <position position="106"/>
    </location>
</feature>
<proteinExistence type="predicted"/>
<dbReference type="PANTHER" id="PTHR11915">
    <property type="entry name" value="SPECTRIN/FILAMIN RELATED CYTOSKELETAL PROTEIN"/>
    <property type="match status" value="1"/>
</dbReference>